<sequence>MGCSNNPATDIEGTYVNSSRNKYAINEDTLIISRLDAKLKVFKVIDHVGFRRIRNGVVQQKQYKSRRWNATWDTDYQLLSESRWGRRLYFNADKKTLTIQDFEYLKIK</sequence>
<evidence type="ECO:0000313" key="2">
    <source>
        <dbReference type="Proteomes" id="UP000613193"/>
    </source>
</evidence>
<organism evidence="1 2">
    <name type="scientific">Mucilaginibacter segetis</name>
    <dbReference type="NCBI Taxonomy" id="2793071"/>
    <lineage>
        <taxon>Bacteria</taxon>
        <taxon>Pseudomonadati</taxon>
        <taxon>Bacteroidota</taxon>
        <taxon>Sphingobacteriia</taxon>
        <taxon>Sphingobacteriales</taxon>
        <taxon>Sphingobacteriaceae</taxon>
        <taxon>Mucilaginibacter</taxon>
    </lineage>
</organism>
<comment type="caution">
    <text evidence="1">The sequence shown here is derived from an EMBL/GenBank/DDBJ whole genome shotgun (WGS) entry which is preliminary data.</text>
</comment>
<proteinExistence type="predicted"/>
<dbReference type="AlphaFoldDB" id="A0A934UM12"/>
<gene>
    <name evidence="1" type="ORF">I5M19_04405</name>
</gene>
<protein>
    <submittedName>
        <fullName evidence="1">Uncharacterized protein</fullName>
    </submittedName>
</protein>
<reference evidence="1" key="1">
    <citation type="submission" date="2020-12" db="EMBL/GenBank/DDBJ databases">
        <title>Bacterial novel species Mucilaginibacter sp. SD-g isolated from soil.</title>
        <authorList>
            <person name="Jung H.-Y."/>
        </authorList>
    </citation>
    <scope>NUCLEOTIDE SEQUENCE</scope>
    <source>
        <strain evidence="1">SD-g</strain>
    </source>
</reference>
<accession>A0A934UM12</accession>
<dbReference type="EMBL" id="JAEHFW010000001">
    <property type="protein sequence ID" value="MBK0378535.1"/>
    <property type="molecule type" value="Genomic_DNA"/>
</dbReference>
<keyword evidence="2" id="KW-1185">Reference proteome</keyword>
<name>A0A934UM12_9SPHI</name>
<dbReference type="Proteomes" id="UP000613193">
    <property type="component" value="Unassembled WGS sequence"/>
</dbReference>
<evidence type="ECO:0000313" key="1">
    <source>
        <dbReference type="EMBL" id="MBK0378535.1"/>
    </source>
</evidence>
<dbReference type="RefSeq" id="WP_200064440.1">
    <property type="nucleotide sequence ID" value="NZ_JAEHFW010000001.1"/>
</dbReference>